<gene>
    <name evidence="2" type="ORF">HK100_002110</name>
</gene>
<sequence>MNVTTSVATTVATSMINTVTTTVTCGPSSTPPAGWPPGITYPFLALGTNDQWICSWASNAPVPDGWPAGYAWPPGSTYILTPLTAAASETAPAVSVSRSNNQDNTDNNTNIGLILGLVIGIVCGLIILTSMVLWYKGVFRNDKKQINGVNDNVRMEDTVQWTNFQRSFNRDHHDPEILSMGLRTGPQPLNDHTFATEGDGFLNEGLGGLPTQEFMIAALMQAAPHSRMHSNLQYKQ</sequence>
<accession>A0AAD5XLG8</accession>
<organism evidence="2 3">
    <name type="scientific">Physocladia obscura</name>
    <dbReference type="NCBI Taxonomy" id="109957"/>
    <lineage>
        <taxon>Eukaryota</taxon>
        <taxon>Fungi</taxon>
        <taxon>Fungi incertae sedis</taxon>
        <taxon>Chytridiomycota</taxon>
        <taxon>Chytridiomycota incertae sedis</taxon>
        <taxon>Chytridiomycetes</taxon>
        <taxon>Chytridiales</taxon>
        <taxon>Chytriomycetaceae</taxon>
        <taxon>Physocladia</taxon>
    </lineage>
</organism>
<keyword evidence="3" id="KW-1185">Reference proteome</keyword>
<reference evidence="2" key="1">
    <citation type="submission" date="2020-05" db="EMBL/GenBank/DDBJ databases">
        <title>Phylogenomic resolution of chytrid fungi.</title>
        <authorList>
            <person name="Stajich J.E."/>
            <person name="Amses K."/>
            <person name="Simmons R."/>
            <person name="Seto K."/>
            <person name="Myers J."/>
            <person name="Bonds A."/>
            <person name="Quandt C.A."/>
            <person name="Barry K."/>
            <person name="Liu P."/>
            <person name="Grigoriev I."/>
            <person name="Longcore J.E."/>
            <person name="James T.Y."/>
        </authorList>
    </citation>
    <scope>NUCLEOTIDE SEQUENCE</scope>
    <source>
        <strain evidence="2">JEL0513</strain>
    </source>
</reference>
<evidence type="ECO:0000313" key="2">
    <source>
        <dbReference type="EMBL" id="KAJ3135979.1"/>
    </source>
</evidence>
<keyword evidence="1" id="KW-1133">Transmembrane helix</keyword>
<dbReference type="Proteomes" id="UP001211907">
    <property type="component" value="Unassembled WGS sequence"/>
</dbReference>
<name>A0AAD5XLG8_9FUNG</name>
<dbReference type="AlphaFoldDB" id="A0AAD5XLG8"/>
<comment type="caution">
    <text evidence="2">The sequence shown here is derived from an EMBL/GenBank/DDBJ whole genome shotgun (WGS) entry which is preliminary data.</text>
</comment>
<keyword evidence="1" id="KW-0472">Membrane</keyword>
<evidence type="ECO:0000256" key="1">
    <source>
        <dbReference type="SAM" id="Phobius"/>
    </source>
</evidence>
<proteinExistence type="predicted"/>
<evidence type="ECO:0000313" key="3">
    <source>
        <dbReference type="Proteomes" id="UP001211907"/>
    </source>
</evidence>
<feature type="transmembrane region" description="Helical" evidence="1">
    <location>
        <begin position="111"/>
        <end position="135"/>
    </location>
</feature>
<keyword evidence="1" id="KW-0812">Transmembrane</keyword>
<protein>
    <submittedName>
        <fullName evidence="2">Uncharacterized protein</fullName>
    </submittedName>
</protein>
<dbReference type="EMBL" id="JADGJH010000148">
    <property type="protein sequence ID" value="KAJ3135979.1"/>
    <property type="molecule type" value="Genomic_DNA"/>
</dbReference>